<reference evidence="4" key="1">
    <citation type="journal article" date="2017" name="Nat. Commun.">
        <title>The North American bullfrog draft genome provides insight into hormonal regulation of long noncoding RNA.</title>
        <authorList>
            <person name="Hammond S.A."/>
            <person name="Warren R.L."/>
            <person name="Vandervalk B.P."/>
            <person name="Kucuk E."/>
            <person name="Khan H."/>
            <person name="Gibb E.A."/>
            <person name="Pandoh P."/>
            <person name="Kirk H."/>
            <person name="Zhao Y."/>
            <person name="Jones M."/>
            <person name="Mungall A.J."/>
            <person name="Coope R."/>
            <person name="Pleasance S."/>
            <person name="Moore R.A."/>
            <person name="Holt R.A."/>
            <person name="Round J.M."/>
            <person name="Ohora S."/>
            <person name="Walle B.V."/>
            <person name="Veldhoen N."/>
            <person name="Helbing C.C."/>
            <person name="Birol I."/>
        </authorList>
    </citation>
    <scope>NUCLEOTIDE SEQUENCE [LARGE SCALE GENOMIC DNA]</scope>
</reference>
<keyword evidence="1" id="KW-0175">Coiled coil</keyword>
<keyword evidence="4" id="KW-1185">Reference proteome</keyword>
<proteinExistence type="predicted"/>
<dbReference type="Proteomes" id="UP000228934">
    <property type="component" value="Unassembled WGS sequence"/>
</dbReference>
<sequence>IHIGEKRLGTSEDIRDPPPPKEREIPTLQPEDVEEGEVYEVGEIVTTTGDVDVVEEKTHFTSASAQILIGEIMVCNRDLQKIKKDIKDVEKRLKNIIDVLGRI</sequence>
<protein>
    <submittedName>
        <fullName evidence="3">Uncharacterized protein</fullName>
    </submittedName>
</protein>
<name>A0A2G9RED6_AQUCT</name>
<dbReference type="AlphaFoldDB" id="A0A2G9RED6"/>
<evidence type="ECO:0000313" key="3">
    <source>
        <dbReference type="EMBL" id="PIO26229.1"/>
    </source>
</evidence>
<feature type="region of interest" description="Disordered" evidence="2">
    <location>
        <begin position="1"/>
        <end position="28"/>
    </location>
</feature>
<dbReference type="EMBL" id="KV949610">
    <property type="protein sequence ID" value="PIO26229.1"/>
    <property type="molecule type" value="Genomic_DNA"/>
</dbReference>
<feature type="compositionally biased region" description="Basic and acidic residues" evidence="2">
    <location>
        <begin position="1"/>
        <end position="25"/>
    </location>
</feature>
<accession>A0A2G9RED6</accession>
<organism evidence="3 4">
    <name type="scientific">Aquarana catesbeiana</name>
    <name type="common">American bullfrog</name>
    <name type="synonym">Rana catesbeiana</name>
    <dbReference type="NCBI Taxonomy" id="8400"/>
    <lineage>
        <taxon>Eukaryota</taxon>
        <taxon>Metazoa</taxon>
        <taxon>Chordata</taxon>
        <taxon>Craniata</taxon>
        <taxon>Vertebrata</taxon>
        <taxon>Euteleostomi</taxon>
        <taxon>Amphibia</taxon>
        <taxon>Batrachia</taxon>
        <taxon>Anura</taxon>
        <taxon>Neobatrachia</taxon>
        <taxon>Ranoidea</taxon>
        <taxon>Ranidae</taxon>
        <taxon>Aquarana</taxon>
    </lineage>
</organism>
<feature type="non-terminal residue" evidence="3">
    <location>
        <position position="1"/>
    </location>
</feature>
<gene>
    <name evidence="3" type="ORF">AB205_0085900</name>
</gene>
<evidence type="ECO:0000256" key="1">
    <source>
        <dbReference type="SAM" id="Coils"/>
    </source>
</evidence>
<evidence type="ECO:0000256" key="2">
    <source>
        <dbReference type="SAM" id="MobiDB-lite"/>
    </source>
</evidence>
<feature type="coiled-coil region" evidence="1">
    <location>
        <begin position="72"/>
        <end position="99"/>
    </location>
</feature>
<evidence type="ECO:0000313" key="4">
    <source>
        <dbReference type="Proteomes" id="UP000228934"/>
    </source>
</evidence>